<dbReference type="SUPFAM" id="SSF88723">
    <property type="entry name" value="PIN domain-like"/>
    <property type="match status" value="1"/>
</dbReference>
<keyword evidence="6" id="KW-0460">Magnesium</keyword>
<dbReference type="InterPro" id="IPR050556">
    <property type="entry name" value="Type_II_TA_system_RNase"/>
</dbReference>
<dbReference type="GO" id="GO:0016787">
    <property type="term" value="F:hydrolase activity"/>
    <property type="evidence" value="ECO:0007669"/>
    <property type="project" value="UniProtKB-KW"/>
</dbReference>
<dbReference type="PANTHER" id="PTHR33653">
    <property type="entry name" value="RIBONUCLEASE VAPC2"/>
    <property type="match status" value="1"/>
</dbReference>
<evidence type="ECO:0000259" key="8">
    <source>
        <dbReference type="Pfam" id="PF01850"/>
    </source>
</evidence>
<feature type="domain" description="PIN" evidence="8">
    <location>
        <begin position="4"/>
        <end position="124"/>
    </location>
</feature>
<dbReference type="InterPro" id="IPR002716">
    <property type="entry name" value="PIN_dom"/>
</dbReference>
<keyword evidence="5" id="KW-0378">Hydrolase</keyword>
<evidence type="ECO:0000313" key="9">
    <source>
        <dbReference type="EMBL" id="EFI33098.1"/>
    </source>
</evidence>
<evidence type="ECO:0000256" key="7">
    <source>
        <dbReference type="ARBA" id="ARBA00038093"/>
    </source>
</evidence>
<accession>D6SU07</accession>
<evidence type="ECO:0000313" key="10">
    <source>
        <dbReference type="Proteomes" id="UP000005496"/>
    </source>
</evidence>
<dbReference type="EMBL" id="ACJN02000004">
    <property type="protein sequence ID" value="EFI33098.1"/>
    <property type="molecule type" value="Genomic_DNA"/>
</dbReference>
<dbReference type="CDD" id="cd18742">
    <property type="entry name" value="PIN_VapC4-5_FitB-like"/>
    <property type="match status" value="1"/>
</dbReference>
<sequence>MSRYILDTDICIYWLKGSEQLKKKIQQVGPEKLGVAIFSLAELLYGAYHSQRVEQNIMDIQRFTSKIKVFGFDDDAANFFGKIKAGLRKKGQIIEDLDILIASTVLSHGAVLVTNNTSHFARINGLRHENWLEQ</sequence>
<evidence type="ECO:0000256" key="5">
    <source>
        <dbReference type="ARBA" id="ARBA00022801"/>
    </source>
</evidence>
<dbReference type="Proteomes" id="UP000005496">
    <property type="component" value="Unassembled WGS sequence"/>
</dbReference>
<keyword evidence="3" id="KW-0540">Nuclease</keyword>
<dbReference type="PANTHER" id="PTHR33653:SF1">
    <property type="entry name" value="RIBONUCLEASE VAPC2"/>
    <property type="match status" value="1"/>
</dbReference>
<reference evidence="9" key="1">
    <citation type="submission" date="2010-05" db="EMBL/GenBank/DDBJ databases">
        <title>The draft genome of Desulfonatronospira thiodismutans ASO3-1.</title>
        <authorList>
            <consortium name="US DOE Joint Genome Institute (JGI-PGF)"/>
            <person name="Lucas S."/>
            <person name="Copeland A."/>
            <person name="Lapidus A."/>
            <person name="Cheng J.-F."/>
            <person name="Bruce D."/>
            <person name="Goodwin L."/>
            <person name="Pitluck S."/>
            <person name="Chertkov O."/>
            <person name="Brettin T."/>
            <person name="Detter J.C."/>
            <person name="Han C."/>
            <person name="Land M.L."/>
            <person name="Hauser L."/>
            <person name="Kyrpides N."/>
            <person name="Mikhailova N."/>
            <person name="Muyzer G."/>
            <person name="Woyke T."/>
        </authorList>
    </citation>
    <scope>NUCLEOTIDE SEQUENCE [LARGE SCALE GENOMIC DNA]</scope>
    <source>
        <strain evidence="9">ASO3-1</strain>
    </source>
</reference>
<keyword evidence="10" id="KW-1185">Reference proteome</keyword>
<dbReference type="OrthoDB" id="5458135at2"/>
<dbReference type="InterPro" id="IPR029060">
    <property type="entry name" value="PIN-like_dom_sf"/>
</dbReference>
<name>D6SU07_9BACT</name>
<gene>
    <name evidence="9" type="ORF">Dthio_PD0413</name>
</gene>
<dbReference type="GO" id="GO:0046872">
    <property type="term" value="F:metal ion binding"/>
    <property type="evidence" value="ECO:0007669"/>
    <property type="project" value="UniProtKB-KW"/>
</dbReference>
<comment type="similarity">
    <text evidence="7">Belongs to the PINc/VapC protein family.</text>
</comment>
<dbReference type="Pfam" id="PF01850">
    <property type="entry name" value="PIN"/>
    <property type="match status" value="1"/>
</dbReference>
<evidence type="ECO:0000256" key="4">
    <source>
        <dbReference type="ARBA" id="ARBA00022723"/>
    </source>
</evidence>
<dbReference type="eggNOG" id="COG1487">
    <property type="taxonomic scope" value="Bacteria"/>
</dbReference>
<dbReference type="GO" id="GO:0004518">
    <property type="term" value="F:nuclease activity"/>
    <property type="evidence" value="ECO:0007669"/>
    <property type="project" value="UniProtKB-KW"/>
</dbReference>
<dbReference type="Gene3D" id="3.40.50.1010">
    <property type="entry name" value="5'-nuclease"/>
    <property type="match status" value="1"/>
</dbReference>
<keyword evidence="4" id="KW-0479">Metal-binding</keyword>
<dbReference type="AlphaFoldDB" id="D6SU07"/>
<evidence type="ECO:0000256" key="1">
    <source>
        <dbReference type="ARBA" id="ARBA00001946"/>
    </source>
</evidence>
<comment type="cofactor">
    <cofactor evidence="1">
        <name>Mg(2+)</name>
        <dbReference type="ChEBI" id="CHEBI:18420"/>
    </cofactor>
</comment>
<evidence type="ECO:0000256" key="2">
    <source>
        <dbReference type="ARBA" id="ARBA00022649"/>
    </source>
</evidence>
<evidence type="ECO:0000256" key="6">
    <source>
        <dbReference type="ARBA" id="ARBA00022842"/>
    </source>
</evidence>
<comment type="caution">
    <text evidence="9">The sequence shown here is derived from an EMBL/GenBank/DDBJ whole genome shotgun (WGS) entry which is preliminary data.</text>
</comment>
<proteinExistence type="inferred from homology"/>
<organism evidence="9 10">
    <name type="scientific">Desulfonatronospira thiodismutans ASO3-1</name>
    <dbReference type="NCBI Taxonomy" id="555779"/>
    <lineage>
        <taxon>Bacteria</taxon>
        <taxon>Pseudomonadati</taxon>
        <taxon>Thermodesulfobacteriota</taxon>
        <taxon>Desulfovibrionia</taxon>
        <taxon>Desulfovibrionales</taxon>
        <taxon>Desulfonatronovibrionaceae</taxon>
        <taxon>Desulfonatronospira</taxon>
    </lineage>
</organism>
<keyword evidence="2" id="KW-1277">Toxin-antitoxin system</keyword>
<protein>
    <submittedName>
        <fullName evidence="9">PilT protein domain protein</fullName>
    </submittedName>
</protein>
<evidence type="ECO:0000256" key="3">
    <source>
        <dbReference type="ARBA" id="ARBA00022722"/>
    </source>
</evidence>